<protein>
    <submittedName>
        <fullName evidence="4">Response regulator</fullName>
    </submittedName>
</protein>
<dbReference type="SUPFAM" id="SSF52172">
    <property type="entry name" value="CheY-like"/>
    <property type="match status" value="1"/>
</dbReference>
<dbReference type="Pfam" id="PF00072">
    <property type="entry name" value="Response_reg"/>
    <property type="match status" value="1"/>
</dbReference>
<name>A0AAU7ZM32_9BACT</name>
<feature type="modified residue" description="4-aspartylphosphate" evidence="2">
    <location>
        <position position="87"/>
    </location>
</feature>
<evidence type="ECO:0000256" key="1">
    <source>
        <dbReference type="ARBA" id="ARBA00022553"/>
    </source>
</evidence>
<evidence type="ECO:0000313" key="4">
    <source>
        <dbReference type="EMBL" id="XCB32056.1"/>
    </source>
</evidence>
<dbReference type="InterPro" id="IPR011006">
    <property type="entry name" value="CheY-like_superfamily"/>
</dbReference>
<accession>A0AAU7ZM32</accession>
<proteinExistence type="predicted"/>
<organism evidence="4">
    <name type="scientific">Tunturiibacter psychrotolerans</name>
    <dbReference type="NCBI Taxonomy" id="3069686"/>
    <lineage>
        <taxon>Bacteria</taxon>
        <taxon>Pseudomonadati</taxon>
        <taxon>Acidobacteriota</taxon>
        <taxon>Terriglobia</taxon>
        <taxon>Terriglobales</taxon>
        <taxon>Acidobacteriaceae</taxon>
        <taxon>Tunturiibacter</taxon>
    </lineage>
</organism>
<dbReference type="PROSITE" id="PS50110">
    <property type="entry name" value="RESPONSE_REGULATORY"/>
    <property type="match status" value="1"/>
</dbReference>
<reference evidence="4" key="2">
    <citation type="journal article" date="2024" name="Environ. Microbiol.">
        <title>Genome analysis and description of Tunturibacter gen. nov. expands the diversity of Terriglobia in tundra soils.</title>
        <authorList>
            <person name="Messyasz A."/>
            <person name="Mannisto M.K."/>
            <person name="Kerkhof L.J."/>
            <person name="Haggblom M.M."/>
        </authorList>
    </citation>
    <scope>NUCLEOTIDE SEQUENCE</scope>
    <source>
        <strain evidence="4">X5P6</strain>
    </source>
</reference>
<keyword evidence="1 2" id="KW-0597">Phosphoprotein</keyword>
<dbReference type="InterPro" id="IPR001789">
    <property type="entry name" value="Sig_transdc_resp-reg_receiver"/>
</dbReference>
<dbReference type="KEGG" id="tpsc:RBB77_16610"/>
<dbReference type="AlphaFoldDB" id="A0AAU7ZM32"/>
<evidence type="ECO:0000259" key="3">
    <source>
        <dbReference type="PROSITE" id="PS50110"/>
    </source>
</evidence>
<reference evidence="4" key="1">
    <citation type="submission" date="2023-08" db="EMBL/GenBank/DDBJ databases">
        <authorList>
            <person name="Messyasz A."/>
            <person name="Mannisto M.K."/>
            <person name="Kerkhof L.J."/>
            <person name="Haggblom M."/>
        </authorList>
    </citation>
    <scope>NUCLEOTIDE SEQUENCE</scope>
    <source>
        <strain evidence="4">X5P6</strain>
    </source>
</reference>
<dbReference type="SMART" id="SM00448">
    <property type="entry name" value="REC"/>
    <property type="match status" value="1"/>
</dbReference>
<dbReference type="GO" id="GO:0000160">
    <property type="term" value="P:phosphorelay signal transduction system"/>
    <property type="evidence" value="ECO:0007669"/>
    <property type="project" value="InterPro"/>
</dbReference>
<feature type="domain" description="Response regulatory" evidence="3">
    <location>
        <begin position="37"/>
        <end position="152"/>
    </location>
</feature>
<dbReference type="EMBL" id="CP132942">
    <property type="protein sequence ID" value="XCB32056.1"/>
    <property type="molecule type" value="Genomic_DNA"/>
</dbReference>
<dbReference type="PANTHER" id="PTHR44591:SF21">
    <property type="entry name" value="TWO-COMPONENT RESPONSE REGULATOR"/>
    <property type="match status" value="1"/>
</dbReference>
<dbReference type="InterPro" id="IPR050595">
    <property type="entry name" value="Bact_response_regulator"/>
</dbReference>
<dbReference type="Gene3D" id="3.40.50.2300">
    <property type="match status" value="1"/>
</dbReference>
<evidence type="ECO:0000256" key="2">
    <source>
        <dbReference type="PROSITE-ProRule" id="PRU00169"/>
    </source>
</evidence>
<gene>
    <name evidence="4" type="ORF">RBB77_16610</name>
</gene>
<sequence length="164" mass="18556">MSEVTTAISRIQDYDDSLMSLDIFTSERRAAELSPSRILLVDDDPDMRALTRTFLEHEGYGVFSSGDAERAAQIFRSVPEIDLLVTDLYMPGKSGMELARELKEIRSELPVLMISGGMVDAAQKLRLEQEGWSFLAKPFRLPELLSTVHRILAPAEARRWKEAR</sequence>
<dbReference type="PANTHER" id="PTHR44591">
    <property type="entry name" value="STRESS RESPONSE REGULATOR PROTEIN 1"/>
    <property type="match status" value="1"/>
</dbReference>
<dbReference type="RefSeq" id="WP_353062901.1">
    <property type="nucleotide sequence ID" value="NZ_CP132942.1"/>
</dbReference>